<dbReference type="PANTHER" id="PTHR43586">
    <property type="entry name" value="CYSTEINE DESULFURASE"/>
    <property type="match status" value="1"/>
</dbReference>
<proteinExistence type="predicted"/>
<dbReference type="SUPFAM" id="SSF53383">
    <property type="entry name" value="PLP-dependent transferases"/>
    <property type="match status" value="1"/>
</dbReference>
<evidence type="ECO:0000259" key="1">
    <source>
        <dbReference type="Pfam" id="PF00266"/>
    </source>
</evidence>
<reference evidence="2 3" key="1">
    <citation type="submission" date="2020-02" db="EMBL/GenBank/DDBJ databases">
        <title>Comparative genomics of the hypocrealean fungal genus Beauvera.</title>
        <authorList>
            <person name="Showalter D.N."/>
            <person name="Bushley K.E."/>
            <person name="Rehner S.A."/>
        </authorList>
    </citation>
    <scope>NUCLEOTIDE SEQUENCE [LARGE SCALE GENOMIC DNA]</scope>
    <source>
        <strain evidence="2 3">ARSEF4384</strain>
    </source>
</reference>
<dbReference type="EMBL" id="JAAHCF010000682">
    <property type="protein sequence ID" value="KAK8142399.1"/>
    <property type="molecule type" value="Genomic_DNA"/>
</dbReference>
<sequence>MALEATVSTTSATDSSAGANRQDAIDVDAVRAKFPGLPKETALLNNASGTVVLGDAINAASRLMQSILMPPGSDLKSMEAISAYVSNKETVAGFLNAGVDEITFGQSTTCLFRLLGLSLKQLLASDCEIICSTLNHEALASAAIHLARDLGVTIKWWSPSQDEPDDPCLSVSTLKPLLTPRTRIVACNHVSNVVGTIHPIRDVARAVHAIPGCMLMVDGVAFAPHRPVDVKALEVDFYCFSWYKAFGPHFATLYASRRAQDRYMTSLGHFFVPSTSLDGKLGLGMPSFEMQSMCGPIVRHLEDAVGWDAIVRQETLLADIVLGHLLSKPAVYRVFGRPTSSPQQRVSIISFEVRGCGSGEVVALMGSRNRFRVIAGECLAPRPTWDVLKPESVDGLLRVSIVHYNTVKEMEGFCRELDHVVAQVQSSTKVNS</sequence>
<name>A0AAW0RKB4_9HYPO</name>
<dbReference type="InterPro" id="IPR000192">
    <property type="entry name" value="Aminotrans_V_dom"/>
</dbReference>
<dbReference type="Pfam" id="PF00266">
    <property type="entry name" value="Aminotran_5"/>
    <property type="match status" value="1"/>
</dbReference>
<dbReference type="InterPro" id="IPR015424">
    <property type="entry name" value="PyrdxlP-dep_Trfase"/>
</dbReference>
<organism evidence="2 3">
    <name type="scientific">Beauveria asiatica</name>
    <dbReference type="NCBI Taxonomy" id="1069075"/>
    <lineage>
        <taxon>Eukaryota</taxon>
        <taxon>Fungi</taxon>
        <taxon>Dikarya</taxon>
        <taxon>Ascomycota</taxon>
        <taxon>Pezizomycotina</taxon>
        <taxon>Sordariomycetes</taxon>
        <taxon>Hypocreomycetidae</taxon>
        <taxon>Hypocreales</taxon>
        <taxon>Cordycipitaceae</taxon>
        <taxon>Beauveria</taxon>
    </lineage>
</organism>
<dbReference type="InterPro" id="IPR015421">
    <property type="entry name" value="PyrdxlP-dep_Trfase_major"/>
</dbReference>
<accession>A0AAW0RKB4</accession>
<dbReference type="PANTHER" id="PTHR43586:SF21">
    <property type="entry name" value="PYRIDOXAL PHOSPHATE (PLP)-DEPENDENT ASPARTATE AMINOTRANSFERASE SUPERFAMILY"/>
    <property type="match status" value="1"/>
</dbReference>
<dbReference type="AlphaFoldDB" id="A0AAW0RKB4"/>
<dbReference type="InterPro" id="IPR015422">
    <property type="entry name" value="PyrdxlP-dep_Trfase_small"/>
</dbReference>
<feature type="domain" description="Aminotransferase class V" evidence="1">
    <location>
        <begin position="77"/>
        <end position="411"/>
    </location>
</feature>
<evidence type="ECO:0000313" key="3">
    <source>
        <dbReference type="Proteomes" id="UP001397290"/>
    </source>
</evidence>
<gene>
    <name evidence="2" type="ORF">G3M48_008822</name>
</gene>
<protein>
    <recommendedName>
        <fullName evidence="1">Aminotransferase class V domain-containing protein</fullName>
    </recommendedName>
</protein>
<dbReference type="Gene3D" id="3.40.640.10">
    <property type="entry name" value="Type I PLP-dependent aspartate aminotransferase-like (Major domain)"/>
    <property type="match status" value="1"/>
</dbReference>
<comment type="caution">
    <text evidence="2">The sequence shown here is derived from an EMBL/GenBank/DDBJ whole genome shotgun (WGS) entry which is preliminary data.</text>
</comment>
<evidence type="ECO:0000313" key="2">
    <source>
        <dbReference type="EMBL" id="KAK8142399.1"/>
    </source>
</evidence>
<keyword evidence="3" id="KW-1185">Reference proteome</keyword>
<dbReference type="Gene3D" id="3.90.1150.10">
    <property type="entry name" value="Aspartate Aminotransferase, domain 1"/>
    <property type="match status" value="1"/>
</dbReference>
<dbReference type="Proteomes" id="UP001397290">
    <property type="component" value="Unassembled WGS sequence"/>
</dbReference>